<reference evidence="1 2" key="1">
    <citation type="submission" date="2019-05" db="EMBL/GenBank/DDBJ databases">
        <authorList>
            <consortium name="Pathogen Informatics"/>
        </authorList>
    </citation>
    <scope>NUCLEOTIDE SEQUENCE [LARGE SCALE GENOMIC DNA]</scope>
    <source>
        <strain evidence="1 2">NCTC13032</strain>
    </source>
</reference>
<name>A0A4V6YY76_9ENTR</name>
<protein>
    <submittedName>
        <fullName evidence="1">7-carboxy-7-deazaguanine synthase</fullName>
        <ecNumber evidence="1">4.3.99.-</ecNumber>
    </submittedName>
</protein>
<proteinExistence type="predicted"/>
<organism evidence="1 2">
    <name type="scientific">Leclercia adecarboxylata</name>
    <dbReference type="NCBI Taxonomy" id="83655"/>
    <lineage>
        <taxon>Bacteria</taxon>
        <taxon>Pseudomonadati</taxon>
        <taxon>Pseudomonadota</taxon>
        <taxon>Gammaproteobacteria</taxon>
        <taxon>Enterobacterales</taxon>
        <taxon>Enterobacteriaceae</taxon>
        <taxon>Leclercia</taxon>
    </lineage>
</organism>
<accession>A0A4V6YY76</accession>
<sequence>MISKRWMKLLVTLTDDKQRVIALQPISQKEDATRLCIETCIARNWRLVDANA</sequence>
<dbReference type="Proteomes" id="UP000310719">
    <property type="component" value="Chromosome"/>
</dbReference>
<keyword evidence="1" id="KW-0456">Lyase</keyword>
<evidence type="ECO:0000313" key="1">
    <source>
        <dbReference type="EMBL" id="VTP76803.1"/>
    </source>
</evidence>
<dbReference type="AlphaFoldDB" id="A0A4V6YY76"/>
<gene>
    <name evidence="1" type="primary">queE_1</name>
    <name evidence="1" type="ORF">NCTC13032_05868</name>
</gene>
<dbReference type="EMBL" id="LR590464">
    <property type="protein sequence ID" value="VTP76803.1"/>
    <property type="molecule type" value="Genomic_DNA"/>
</dbReference>
<dbReference type="GO" id="GO:0016829">
    <property type="term" value="F:lyase activity"/>
    <property type="evidence" value="ECO:0007669"/>
    <property type="project" value="UniProtKB-KW"/>
</dbReference>
<dbReference type="EC" id="4.3.99.-" evidence="1"/>
<evidence type="ECO:0000313" key="2">
    <source>
        <dbReference type="Proteomes" id="UP000310719"/>
    </source>
</evidence>